<protein>
    <recommendedName>
        <fullName evidence="4">Lipoprotein</fullName>
    </recommendedName>
</protein>
<gene>
    <name evidence="2" type="ORF">GCM10009332_02030</name>
</gene>
<feature type="signal peptide" evidence="1">
    <location>
        <begin position="1"/>
        <end position="20"/>
    </location>
</feature>
<dbReference type="RefSeq" id="WP_229779689.1">
    <property type="nucleotide sequence ID" value="NZ_BMPZ01000001.1"/>
</dbReference>
<name>A0A917JK37_9GAMM</name>
<evidence type="ECO:0008006" key="4">
    <source>
        <dbReference type="Google" id="ProtNLM"/>
    </source>
</evidence>
<evidence type="ECO:0000313" key="3">
    <source>
        <dbReference type="Proteomes" id="UP000613743"/>
    </source>
</evidence>
<evidence type="ECO:0000313" key="2">
    <source>
        <dbReference type="EMBL" id="GGI68468.1"/>
    </source>
</evidence>
<proteinExistence type="predicted"/>
<comment type="caution">
    <text evidence="2">The sequence shown here is derived from an EMBL/GenBank/DDBJ whole genome shotgun (WGS) entry which is preliminary data.</text>
</comment>
<evidence type="ECO:0000256" key="1">
    <source>
        <dbReference type="SAM" id="SignalP"/>
    </source>
</evidence>
<dbReference type="AlphaFoldDB" id="A0A917JK37"/>
<dbReference type="EMBL" id="BMPZ01000001">
    <property type="protein sequence ID" value="GGI68468.1"/>
    <property type="molecule type" value="Genomic_DNA"/>
</dbReference>
<organism evidence="2 3">
    <name type="scientific">Shewanella gelidii</name>
    <dbReference type="NCBI Taxonomy" id="1642821"/>
    <lineage>
        <taxon>Bacteria</taxon>
        <taxon>Pseudomonadati</taxon>
        <taxon>Pseudomonadota</taxon>
        <taxon>Gammaproteobacteria</taxon>
        <taxon>Alteromonadales</taxon>
        <taxon>Shewanellaceae</taxon>
        <taxon>Shewanella</taxon>
    </lineage>
</organism>
<reference evidence="2" key="2">
    <citation type="submission" date="2020-09" db="EMBL/GenBank/DDBJ databases">
        <authorList>
            <person name="Sun Q."/>
            <person name="Ohkuma M."/>
        </authorList>
    </citation>
    <scope>NUCLEOTIDE SEQUENCE</scope>
    <source>
        <strain evidence="2">JCM 30804</strain>
    </source>
</reference>
<dbReference type="Proteomes" id="UP000613743">
    <property type="component" value="Unassembled WGS sequence"/>
</dbReference>
<sequence length="142" mass="16181">MFVTRVLPVLGMLLWMSACSHTPNEKVVCGTVSSYLPPAAEQDLFRAIVTHIDGQPVISRPNYQLQPGRYVFTLAELILDHRLQVRPSARVVKTLEIQVAQDQRYHLAAKLNTDKIYIGDDQGFWLPVVRLEENHQCEIQTL</sequence>
<accession>A0A917JK37</accession>
<dbReference type="PROSITE" id="PS51257">
    <property type="entry name" value="PROKAR_LIPOPROTEIN"/>
    <property type="match status" value="1"/>
</dbReference>
<keyword evidence="1" id="KW-0732">Signal</keyword>
<reference evidence="2" key="1">
    <citation type="journal article" date="2014" name="Int. J. Syst. Evol. Microbiol.">
        <title>Complete genome sequence of Corynebacterium casei LMG S-19264T (=DSM 44701T), isolated from a smear-ripened cheese.</title>
        <authorList>
            <consortium name="US DOE Joint Genome Institute (JGI-PGF)"/>
            <person name="Walter F."/>
            <person name="Albersmeier A."/>
            <person name="Kalinowski J."/>
            <person name="Ruckert C."/>
        </authorList>
    </citation>
    <scope>NUCLEOTIDE SEQUENCE</scope>
    <source>
        <strain evidence="2">JCM 30804</strain>
    </source>
</reference>
<feature type="chain" id="PRO_5037180281" description="Lipoprotein" evidence="1">
    <location>
        <begin position="21"/>
        <end position="142"/>
    </location>
</feature>
<keyword evidence="3" id="KW-1185">Reference proteome</keyword>